<protein>
    <submittedName>
        <fullName evidence="1">Uncharacterized protein</fullName>
    </submittedName>
</protein>
<comment type="caution">
    <text evidence="1">The sequence shown here is derived from an EMBL/GenBank/DDBJ whole genome shotgun (WGS) entry which is preliminary data.</text>
</comment>
<name>A0A2P6MSJ1_9EUKA</name>
<keyword evidence="2" id="KW-1185">Reference proteome</keyword>
<dbReference type="Proteomes" id="UP000241769">
    <property type="component" value="Unassembled WGS sequence"/>
</dbReference>
<evidence type="ECO:0000313" key="1">
    <source>
        <dbReference type="EMBL" id="PRP74670.1"/>
    </source>
</evidence>
<dbReference type="EMBL" id="MDYQ01000448">
    <property type="protein sequence ID" value="PRP74670.1"/>
    <property type="molecule type" value="Genomic_DNA"/>
</dbReference>
<reference evidence="1 2" key="1">
    <citation type="journal article" date="2018" name="Genome Biol. Evol.">
        <title>Multiple Roots of Fruiting Body Formation in Amoebozoa.</title>
        <authorList>
            <person name="Hillmann F."/>
            <person name="Forbes G."/>
            <person name="Novohradska S."/>
            <person name="Ferling I."/>
            <person name="Riege K."/>
            <person name="Groth M."/>
            <person name="Westermann M."/>
            <person name="Marz M."/>
            <person name="Spaller T."/>
            <person name="Winckler T."/>
            <person name="Schaap P."/>
            <person name="Glockner G."/>
        </authorList>
    </citation>
    <scope>NUCLEOTIDE SEQUENCE [LARGE SCALE GENOMIC DNA]</scope>
    <source>
        <strain evidence="1 2">Jena</strain>
    </source>
</reference>
<proteinExistence type="predicted"/>
<evidence type="ECO:0000313" key="2">
    <source>
        <dbReference type="Proteomes" id="UP000241769"/>
    </source>
</evidence>
<accession>A0A2P6MSJ1</accession>
<dbReference type="AlphaFoldDB" id="A0A2P6MSJ1"/>
<dbReference type="InParanoid" id="A0A2P6MSJ1"/>
<organism evidence="1 2">
    <name type="scientific">Planoprotostelium fungivorum</name>
    <dbReference type="NCBI Taxonomy" id="1890364"/>
    <lineage>
        <taxon>Eukaryota</taxon>
        <taxon>Amoebozoa</taxon>
        <taxon>Evosea</taxon>
        <taxon>Variosea</taxon>
        <taxon>Cavosteliida</taxon>
        <taxon>Cavosteliaceae</taxon>
        <taxon>Planoprotostelium</taxon>
    </lineage>
</organism>
<sequence>MSTDESPSGLASTSVCISQDASAKVMEEFKFKLLGNDRLKAVLLGTKPGL</sequence>
<gene>
    <name evidence="1" type="ORF">PROFUN_03592</name>
</gene>